<organism evidence="4 5">
    <name type="scientific">Hydrogenibacillus schlegelii</name>
    <name type="common">Bacillus schlegelii</name>
    <dbReference type="NCBI Taxonomy" id="1484"/>
    <lineage>
        <taxon>Bacteria</taxon>
        <taxon>Bacillati</taxon>
        <taxon>Bacillota</taxon>
        <taxon>Bacilli</taxon>
        <taxon>Bacillales</taxon>
        <taxon>Bacillales Family X. Incertae Sedis</taxon>
        <taxon>Hydrogenibacillus</taxon>
    </lineage>
</organism>
<feature type="compositionally biased region" description="Basic residues" evidence="2">
    <location>
        <begin position="14"/>
        <end position="27"/>
    </location>
</feature>
<dbReference type="GO" id="GO:0008745">
    <property type="term" value="F:N-acetylmuramoyl-L-alanine amidase activity"/>
    <property type="evidence" value="ECO:0007669"/>
    <property type="project" value="InterPro"/>
</dbReference>
<dbReference type="SUPFAM" id="SSF53187">
    <property type="entry name" value="Zn-dependent exopeptidases"/>
    <property type="match status" value="1"/>
</dbReference>
<dbReference type="AlphaFoldDB" id="A0A2T5G9F3"/>
<proteinExistence type="predicted"/>
<dbReference type="Pfam" id="PF01520">
    <property type="entry name" value="Amidase_3"/>
    <property type="match status" value="1"/>
</dbReference>
<dbReference type="CDD" id="cd02696">
    <property type="entry name" value="MurNAc-LAA"/>
    <property type="match status" value="1"/>
</dbReference>
<protein>
    <submittedName>
        <fullName evidence="4">N-acetylmuramoyl-L-alanine amidase</fullName>
    </submittedName>
</protein>
<evidence type="ECO:0000259" key="3">
    <source>
        <dbReference type="SMART" id="SM00646"/>
    </source>
</evidence>
<sequence>MEAMRVNDLSGRKTPGRRGSSRSRRRGAWPGPLAAFGLALAGLFGVLGPGPAASPAQAALLAPAVSMAEWPFPARPDPAGIASPSAPGESPVAGPRTTPEEASVRTLSPLAGRIIVLDPGHGGIDGGAVGLDGRAVEKTIVLEIAEALRDYLHQAGALVWLTREEDRMLDDESGRGTRKERDLRARMVMINAPGVEAALSLHLNSFPSSRTFGAETFYAGVRPENRCLAALLQESLREATGSPRGIKRGDDLYVLRTMEPPGALVELGYLSHPEEARRLVDPAYQRRLAAALYVGLWRYFARADRACSETP</sequence>
<dbReference type="InterPro" id="IPR050695">
    <property type="entry name" value="N-acetylmuramoyl_amidase_3"/>
</dbReference>
<reference evidence="4 5" key="1">
    <citation type="submission" date="2017-08" db="EMBL/GenBank/DDBJ databases">
        <title>Burning lignite coal seam in the remote Altai Mountains harbors a hydrogen-driven thermophilic microbial community.</title>
        <authorList>
            <person name="Kadnikov V.V."/>
            <person name="Mardanov A.V."/>
            <person name="Ivasenko D."/>
            <person name="Beletsky A.V."/>
            <person name="Karnachuk O.V."/>
            <person name="Ravin N.V."/>
        </authorList>
    </citation>
    <scope>NUCLEOTIDE SEQUENCE [LARGE SCALE GENOMIC DNA]</scope>
    <source>
        <strain evidence="4">AL33</strain>
    </source>
</reference>
<dbReference type="InterPro" id="IPR002508">
    <property type="entry name" value="MurNAc-LAA_cat"/>
</dbReference>
<evidence type="ECO:0000313" key="5">
    <source>
        <dbReference type="Proteomes" id="UP000244180"/>
    </source>
</evidence>
<dbReference type="PANTHER" id="PTHR30404">
    <property type="entry name" value="N-ACETYLMURAMOYL-L-ALANINE AMIDASE"/>
    <property type="match status" value="1"/>
</dbReference>
<dbReference type="PANTHER" id="PTHR30404:SF0">
    <property type="entry name" value="N-ACETYLMURAMOYL-L-ALANINE AMIDASE AMIC"/>
    <property type="match status" value="1"/>
</dbReference>
<feature type="region of interest" description="Disordered" evidence="2">
    <location>
        <begin position="76"/>
        <end position="104"/>
    </location>
</feature>
<keyword evidence="1" id="KW-0378">Hydrolase</keyword>
<dbReference type="Gene3D" id="3.40.630.40">
    <property type="entry name" value="Zn-dependent exopeptidases"/>
    <property type="match status" value="1"/>
</dbReference>
<feature type="domain" description="MurNAc-LAA" evidence="3">
    <location>
        <begin position="187"/>
        <end position="297"/>
    </location>
</feature>
<evidence type="ECO:0000313" key="4">
    <source>
        <dbReference type="EMBL" id="PTQ52821.1"/>
    </source>
</evidence>
<evidence type="ECO:0000256" key="1">
    <source>
        <dbReference type="ARBA" id="ARBA00022801"/>
    </source>
</evidence>
<evidence type="ECO:0000256" key="2">
    <source>
        <dbReference type="SAM" id="MobiDB-lite"/>
    </source>
</evidence>
<accession>A0A2T5G9F3</accession>
<dbReference type="GO" id="GO:0030288">
    <property type="term" value="C:outer membrane-bounded periplasmic space"/>
    <property type="evidence" value="ECO:0007669"/>
    <property type="project" value="TreeGrafter"/>
</dbReference>
<feature type="region of interest" description="Disordered" evidence="2">
    <location>
        <begin position="1"/>
        <end position="28"/>
    </location>
</feature>
<comment type="caution">
    <text evidence="4">The sequence shown here is derived from an EMBL/GenBank/DDBJ whole genome shotgun (WGS) entry which is preliminary data.</text>
</comment>
<dbReference type="GO" id="GO:0009253">
    <property type="term" value="P:peptidoglycan catabolic process"/>
    <property type="evidence" value="ECO:0007669"/>
    <property type="project" value="InterPro"/>
</dbReference>
<name>A0A2T5G9F3_HYDSH</name>
<dbReference type="EMBL" id="PEBV01000021">
    <property type="protein sequence ID" value="PTQ52821.1"/>
    <property type="molecule type" value="Genomic_DNA"/>
</dbReference>
<dbReference type="SMART" id="SM00646">
    <property type="entry name" value="Ami_3"/>
    <property type="match status" value="1"/>
</dbReference>
<gene>
    <name evidence="4" type="ORF">HSCHL_2600</name>
</gene>
<dbReference type="Proteomes" id="UP000244180">
    <property type="component" value="Unassembled WGS sequence"/>
</dbReference>